<evidence type="ECO:0000256" key="3">
    <source>
        <dbReference type="ARBA" id="ARBA00022763"/>
    </source>
</evidence>
<feature type="domain" description="UvrD-like helicase ATP-binding" evidence="16">
    <location>
        <begin position="1"/>
        <end position="466"/>
    </location>
</feature>
<evidence type="ECO:0000256" key="12">
    <source>
        <dbReference type="ARBA" id="ARBA00034808"/>
    </source>
</evidence>
<keyword evidence="5 14" id="KW-0347">Helicase</keyword>
<dbReference type="Proteomes" id="UP000199514">
    <property type="component" value="Unassembled WGS sequence"/>
</dbReference>
<feature type="region of interest" description="Disordered" evidence="15">
    <location>
        <begin position="535"/>
        <end position="556"/>
    </location>
</feature>
<keyword evidence="18" id="KW-1185">Reference proteome</keyword>
<keyword evidence="3" id="KW-0227">DNA damage</keyword>
<name>A0A1I1KFE0_9BACT</name>
<dbReference type="PANTHER" id="PTHR11070">
    <property type="entry name" value="UVRD / RECB / PCRA DNA HELICASE FAMILY MEMBER"/>
    <property type="match status" value="1"/>
</dbReference>
<dbReference type="GO" id="GO:0003677">
    <property type="term" value="F:DNA binding"/>
    <property type="evidence" value="ECO:0007669"/>
    <property type="project" value="UniProtKB-KW"/>
</dbReference>
<keyword evidence="1" id="KW-0540">Nuclease</keyword>
<dbReference type="GO" id="GO:0005524">
    <property type="term" value="F:ATP binding"/>
    <property type="evidence" value="ECO:0007669"/>
    <property type="project" value="UniProtKB-UniRule"/>
</dbReference>
<evidence type="ECO:0000256" key="4">
    <source>
        <dbReference type="ARBA" id="ARBA00022801"/>
    </source>
</evidence>
<evidence type="ECO:0000256" key="1">
    <source>
        <dbReference type="ARBA" id="ARBA00022722"/>
    </source>
</evidence>
<dbReference type="EC" id="5.6.2.4" evidence="12"/>
<keyword evidence="2 14" id="KW-0547">Nucleotide-binding</keyword>
<dbReference type="InterPro" id="IPR000212">
    <property type="entry name" value="DNA_helicase_UvrD/REP"/>
</dbReference>
<dbReference type="InterPro" id="IPR027417">
    <property type="entry name" value="P-loop_NTPase"/>
</dbReference>
<comment type="catalytic activity">
    <reaction evidence="13">
        <text>ATP + H2O = ADP + phosphate + H(+)</text>
        <dbReference type="Rhea" id="RHEA:13065"/>
        <dbReference type="ChEBI" id="CHEBI:15377"/>
        <dbReference type="ChEBI" id="CHEBI:15378"/>
        <dbReference type="ChEBI" id="CHEBI:30616"/>
        <dbReference type="ChEBI" id="CHEBI:43474"/>
        <dbReference type="ChEBI" id="CHEBI:456216"/>
        <dbReference type="EC" id="5.6.2.4"/>
    </reaction>
</comment>
<keyword evidence="9" id="KW-0234">DNA repair</keyword>
<dbReference type="Gene3D" id="3.40.50.300">
    <property type="entry name" value="P-loop containing nucleotide triphosphate hydrolases"/>
    <property type="match status" value="3"/>
</dbReference>
<dbReference type="InterPro" id="IPR011604">
    <property type="entry name" value="PDDEXK-like_dom_sf"/>
</dbReference>
<dbReference type="Gene3D" id="1.10.3170.10">
    <property type="entry name" value="Recbcd, chain B, domain 2"/>
    <property type="match status" value="1"/>
</dbReference>
<evidence type="ECO:0000256" key="13">
    <source>
        <dbReference type="ARBA" id="ARBA00048988"/>
    </source>
</evidence>
<dbReference type="GO" id="GO:0004527">
    <property type="term" value="F:exonuclease activity"/>
    <property type="evidence" value="ECO:0007669"/>
    <property type="project" value="UniProtKB-KW"/>
</dbReference>
<feature type="binding site" evidence="14">
    <location>
        <begin position="11"/>
        <end position="18"/>
    </location>
    <ligand>
        <name>ATP</name>
        <dbReference type="ChEBI" id="CHEBI:30616"/>
    </ligand>
</feature>
<dbReference type="STRING" id="927664.SAMN05421780_10737"/>
<evidence type="ECO:0000256" key="11">
    <source>
        <dbReference type="ARBA" id="ARBA00034617"/>
    </source>
</evidence>
<evidence type="ECO:0000256" key="6">
    <source>
        <dbReference type="ARBA" id="ARBA00022839"/>
    </source>
</evidence>
<evidence type="ECO:0000259" key="16">
    <source>
        <dbReference type="PROSITE" id="PS51198"/>
    </source>
</evidence>
<dbReference type="GO" id="GO:0000725">
    <property type="term" value="P:recombinational repair"/>
    <property type="evidence" value="ECO:0007669"/>
    <property type="project" value="TreeGrafter"/>
</dbReference>
<dbReference type="GO" id="GO:0043138">
    <property type="term" value="F:3'-5' DNA helicase activity"/>
    <property type="evidence" value="ECO:0007669"/>
    <property type="project" value="UniProtKB-EC"/>
</dbReference>
<keyword evidence="10" id="KW-0413">Isomerase</keyword>
<feature type="compositionally biased region" description="Acidic residues" evidence="15">
    <location>
        <begin position="540"/>
        <end position="550"/>
    </location>
</feature>
<dbReference type="EMBL" id="FOLE01000007">
    <property type="protein sequence ID" value="SFC59537.1"/>
    <property type="molecule type" value="Genomic_DNA"/>
</dbReference>
<keyword evidence="8" id="KW-0238">DNA-binding</keyword>
<dbReference type="Gene3D" id="3.90.320.10">
    <property type="match status" value="1"/>
</dbReference>
<comment type="catalytic activity">
    <reaction evidence="11">
        <text>Couples ATP hydrolysis with the unwinding of duplex DNA by translocating in the 3'-5' direction.</text>
        <dbReference type="EC" id="5.6.2.4"/>
    </reaction>
</comment>
<evidence type="ECO:0000313" key="17">
    <source>
        <dbReference type="EMBL" id="SFC59537.1"/>
    </source>
</evidence>
<evidence type="ECO:0000256" key="5">
    <source>
        <dbReference type="ARBA" id="ARBA00022806"/>
    </source>
</evidence>
<accession>A0A1I1KFE0</accession>
<evidence type="ECO:0000256" key="10">
    <source>
        <dbReference type="ARBA" id="ARBA00023235"/>
    </source>
</evidence>
<evidence type="ECO:0000256" key="8">
    <source>
        <dbReference type="ARBA" id="ARBA00023125"/>
    </source>
</evidence>
<dbReference type="AlphaFoldDB" id="A0A1I1KFE0"/>
<evidence type="ECO:0000256" key="2">
    <source>
        <dbReference type="ARBA" id="ARBA00022741"/>
    </source>
</evidence>
<dbReference type="Pfam" id="PF00580">
    <property type="entry name" value="UvrD-helicase"/>
    <property type="match status" value="1"/>
</dbReference>
<reference evidence="17 18" key="1">
    <citation type="submission" date="2016-10" db="EMBL/GenBank/DDBJ databases">
        <authorList>
            <person name="de Groot N.N."/>
        </authorList>
    </citation>
    <scope>NUCLEOTIDE SEQUENCE [LARGE SCALE GENOMIC DNA]</scope>
    <source>
        <strain evidence="17 18">DSM 6793</strain>
    </source>
</reference>
<keyword evidence="6 17" id="KW-0269">Exonuclease</keyword>
<evidence type="ECO:0000256" key="15">
    <source>
        <dbReference type="SAM" id="MobiDB-lite"/>
    </source>
</evidence>
<dbReference type="SUPFAM" id="SSF52540">
    <property type="entry name" value="P-loop containing nucleoside triphosphate hydrolases"/>
    <property type="match status" value="1"/>
</dbReference>
<evidence type="ECO:0000256" key="14">
    <source>
        <dbReference type="PROSITE-ProRule" id="PRU00560"/>
    </source>
</evidence>
<dbReference type="OrthoDB" id="9810135at2"/>
<dbReference type="PROSITE" id="PS51198">
    <property type="entry name" value="UVRD_HELICASE_ATP_BIND"/>
    <property type="match status" value="1"/>
</dbReference>
<protein>
    <recommendedName>
        <fullName evidence="12">DNA 3'-5' helicase</fullName>
        <ecNumber evidence="12">5.6.2.4</ecNumber>
    </recommendedName>
</protein>
<dbReference type="PANTHER" id="PTHR11070:SF67">
    <property type="entry name" value="DNA 3'-5' HELICASE"/>
    <property type="match status" value="1"/>
</dbReference>
<evidence type="ECO:0000256" key="9">
    <source>
        <dbReference type="ARBA" id="ARBA00023204"/>
    </source>
</evidence>
<evidence type="ECO:0000313" key="18">
    <source>
        <dbReference type="Proteomes" id="UP000199514"/>
    </source>
</evidence>
<proteinExistence type="predicted"/>
<evidence type="ECO:0000256" key="7">
    <source>
        <dbReference type="ARBA" id="ARBA00022840"/>
    </source>
</evidence>
<gene>
    <name evidence="17" type="ORF">SAMN05421780_10737</name>
</gene>
<dbReference type="Pfam" id="PF13361">
    <property type="entry name" value="UvrD_C"/>
    <property type="match status" value="1"/>
</dbReference>
<dbReference type="GO" id="GO:0005829">
    <property type="term" value="C:cytosol"/>
    <property type="evidence" value="ECO:0007669"/>
    <property type="project" value="TreeGrafter"/>
</dbReference>
<dbReference type="InterPro" id="IPR014016">
    <property type="entry name" value="UvrD-like_ATP-bd"/>
</dbReference>
<keyword evidence="7 14" id="KW-0067">ATP-binding</keyword>
<keyword evidence="4 14" id="KW-0378">Hydrolase</keyword>
<dbReference type="RefSeq" id="WP_091513003.1">
    <property type="nucleotide sequence ID" value="NZ_FOLE01000007.1"/>
</dbReference>
<sequence length="1134" mass="130226">MSQKFFRIYSSSAGSGKTYTLTREYLQLVMRDPHQFRHILAVTFTNKATEEMKSRIIQTLRGLAQGQSSPLATELQEFTGLSAAGLRERANEVLSLILHNYSQFAISTIDSFFQKILRAFARETDLSTNFRLDLDTQSAINEAIKLLLEDAGKNEMLTLWLTQFAETRIEEGQTWDIQKDILQLANEIFNENFSRFEAALRPHLDDKNFLVKYREQIAKMRRDLETKMRELGQKGVALMQSHGLDVADFAFGKSGVANYFYKIQKPDNYDFGTRVQTIVETPEDLSKWYSKTSKQQESIENVVAGGLLQLLLEATDLYQTQGLSYKTAKEVLRYFYTLGLLANIAVKLQQYRDENDVFLMADVPRFLNGIIAGSDAPYLYEKVGNTYRHFLIDEFQDTSNMQWENFKPLVENSLAEGNLNLIVGDVKQSIYRWRGGDWKLLLEKVEKQIGSYQTERRYLNNNWRSKQNVIAFNNSFFVASANLLAEKLEAEPHLSPDILAEVQKIPTAYADVYQIFPETKRQQSDKGLVRVEFIDKEQDSEQETDDEADNETTTSRVTGWKQIAQKRLVKIAEQLQERGLAASDIAFLVRNSLDGILVAQALLDYKNSAEAQPQRYVYEAVSADSLLLESASSVRLLVSLLAYLHNTANRIASAHVLYEYCSYIKPSLYKTPVPTPEELNELFGGVTYRSAQHSLELFQRFLPAAFIEKRPSFNKMAIYELTEQLIAIFELNKIEAERAYLQGFLDAILEYNRTGNGDMSSFGEWWEKKRQKLSVRLPEGQNAMQIITVHSSKGLEYPAVIIPFCDWDLDHNVKHHNILWASTDTEPFGQLPISPIRYGKELGQTVYAKDYYSEKIQAYLDNLNLLYVAFTRPENTLICLCPKPKGIGKNNEVKVNRVSALLYEAIRTTNIQPTAEKPDYLPLAHYFDEEANVFEVGQWPTQTAHESNNNAFVMQHFRAETWRNRLNLLTQSRGFFEQDESKKLRYQKVSFGLMLHDIMASIRTAKDLKTALAKPYFEGQASEAEVRELRDRVRQALANPQMAAWFSDEWSIYNESDIILPNGKIRRPDRVLIKDQNAVVIDFKTGQSHPKHTEQVQEYMGYLQEMNYKTEGYLVYLPATAQGQELKIQPVLSL</sequence>
<dbReference type="InterPro" id="IPR014017">
    <property type="entry name" value="DNA_helicase_UvrD-like_C"/>
</dbReference>
<organism evidence="17 18">
    <name type="scientific">Flexibacter flexilis DSM 6793</name>
    <dbReference type="NCBI Taxonomy" id="927664"/>
    <lineage>
        <taxon>Bacteria</taxon>
        <taxon>Pseudomonadati</taxon>
        <taxon>Bacteroidota</taxon>
        <taxon>Cytophagia</taxon>
        <taxon>Cytophagales</taxon>
        <taxon>Flexibacteraceae</taxon>
        <taxon>Flexibacter</taxon>
    </lineage>
</organism>